<proteinExistence type="predicted"/>
<evidence type="ECO:0000313" key="2">
    <source>
        <dbReference type="EMBL" id="OLQ83794.1"/>
    </source>
</evidence>
<dbReference type="RefSeq" id="WP_075761629.1">
    <property type="nucleotide sequence ID" value="NZ_MJIL01000020.1"/>
</dbReference>
<feature type="region of interest" description="Disordered" evidence="1">
    <location>
        <begin position="1"/>
        <end position="24"/>
    </location>
</feature>
<gene>
    <name evidence="2" type="ORF">BIT28_07435</name>
</gene>
<evidence type="ECO:0000313" key="3">
    <source>
        <dbReference type="Proteomes" id="UP000186905"/>
    </source>
</evidence>
<dbReference type="EMBL" id="MJIL01000020">
    <property type="protein sequence ID" value="OLQ83794.1"/>
    <property type="molecule type" value="Genomic_DNA"/>
</dbReference>
<protein>
    <submittedName>
        <fullName evidence="2">Uncharacterized protein</fullName>
    </submittedName>
</protein>
<dbReference type="AlphaFoldDB" id="A0A1Q9H7F1"/>
<sequence length="95" mass="10895">MKSDEAKAKLAARKKGAAPKPAIKDPALVPFLNLLEEDIEKHPEKLIRNPSPNDREIWGDFFEEEPCPDFPDRAEQTDQEREGFDDTEPNTREHP</sequence>
<dbReference type="Proteomes" id="UP000186905">
    <property type="component" value="Unassembled WGS sequence"/>
</dbReference>
<accession>A0A1Q9H7F1</accession>
<organism evidence="2 3">
    <name type="scientific">Photobacterium proteolyticum</name>
    <dbReference type="NCBI Taxonomy" id="1903952"/>
    <lineage>
        <taxon>Bacteria</taxon>
        <taxon>Pseudomonadati</taxon>
        <taxon>Pseudomonadota</taxon>
        <taxon>Gammaproteobacteria</taxon>
        <taxon>Vibrionales</taxon>
        <taxon>Vibrionaceae</taxon>
        <taxon>Photobacterium</taxon>
    </lineage>
</organism>
<evidence type="ECO:0000256" key="1">
    <source>
        <dbReference type="SAM" id="MobiDB-lite"/>
    </source>
</evidence>
<keyword evidence="3" id="KW-1185">Reference proteome</keyword>
<comment type="caution">
    <text evidence="2">The sequence shown here is derived from an EMBL/GenBank/DDBJ whole genome shotgun (WGS) entry which is preliminary data.</text>
</comment>
<feature type="compositionally biased region" description="Basic and acidic residues" evidence="1">
    <location>
        <begin position="70"/>
        <end position="95"/>
    </location>
</feature>
<feature type="region of interest" description="Disordered" evidence="1">
    <location>
        <begin position="45"/>
        <end position="95"/>
    </location>
</feature>
<reference evidence="2 3" key="1">
    <citation type="submission" date="2016-09" db="EMBL/GenBank/DDBJ databases">
        <title>Photobacterium proteolyticum sp. nov. a protease producing bacterium isolated from ocean sediments of Laizhou Bay.</title>
        <authorList>
            <person name="Li Y."/>
        </authorList>
    </citation>
    <scope>NUCLEOTIDE SEQUENCE [LARGE SCALE GENOMIC DNA]</scope>
    <source>
        <strain evidence="2 3">13-12</strain>
    </source>
</reference>
<feature type="compositionally biased region" description="Basic and acidic residues" evidence="1">
    <location>
        <begin position="45"/>
        <end position="58"/>
    </location>
</feature>
<name>A0A1Q9H7F1_9GAMM</name>